<dbReference type="EMBL" id="BMAW01071139">
    <property type="protein sequence ID" value="GFT76752.1"/>
    <property type="molecule type" value="Genomic_DNA"/>
</dbReference>
<sequence length="431" mass="49413">MRVQFEINDLRSSGLRFVAVESIQCRGLLLFSGFLPGNKISFKATHLVKVCSKYLLGCIENECGFYSDTSLSFKGTIEYERSQRTETILWKLKMILVFEILLVCGATIVIADSSAGVTLNDIKELNVHCNYLDNCEQRFGGGDDLSLYTCDCHSICVEYNTCCLDSEYRNTTRLPTPRTDDECLRVYGTPDFFVYMIDKCKNRDIPSEPLCESSAEDSNDPFLMIPVTSSVTGKIYKNYFCALCNENINEYQVAFWDLQPTEKKQRVHNSTMANMMYDTALNSWVVLEDDGSTNTVTVETDYLDIHKIRRCQPMITACPKEWKDSSVKEKCEGNYMARIGFFGADNVTMRFYKNPHCALCNFENLSKYICRKSFFSVTYSVEDTIFVKLFILIDRGNKCESDQVYDRFAKKCRCNSREYDTENGKCVSRAL</sequence>
<keyword evidence="2" id="KW-1185">Reference proteome</keyword>
<reference evidence="1" key="1">
    <citation type="submission" date="2020-08" db="EMBL/GenBank/DDBJ databases">
        <title>Multicomponent nature underlies the extraordinary mechanical properties of spider dragline silk.</title>
        <authorList>
            <person name="Kono N."/>
            <person name="Nakamura H."/>
            <person name="Mori M."/>
            <person name="Yoshida Y."/>
            <person name="Ohtoshi R."/>
            <person name="Malay A.D."/>
            <person name="Moran D.A.P."/>
            <person name="Tomita M."/>
            <person name="Numata K."/>
            <person name="Arakawa K."/>
        </authorList>
    </citation>
    <scope>NUCLEOTIDE SEQUENCE</scope>
</reference>
<dbReference type="PANTHER" id="PTHR45902">
    <property type="entry name" value="LATROPHILIN RECEPTOR-LIKE PROTEIN A"/>
    <property type="match status" value="1"/>
</dbReference>
<dbReference type="AlphaFoldDB" id="A0A8X6U325"/>
<dbReference type="InterPro" id="IPR053231">
    <property type="entry name" value="GPCR_LN-TM7"/>
</dbReference>
<dbReference type="OrthoDB" id="6422910at2759"/>
<comment type="caution">
    <text evidence="1">The sequence shown here is derived from an EMBL/GenBank/DDBJ whole genome shotgun (WGS) entry which is preliminary data.</text>
</comment>
<accession>A0A8X6U325</accession>
<evidence type="ECO:0000313" key="1">
    <source>
        <dbReference type="EMBL" id="GFT76752.1"/>
    </source>
</evidence>
<dbReference type="PANTHER" id="PTHR45902:SF1">
    <property type="entry name" value="LATROPHILIN RECEPTOR-LIKE PROTEIN A"/>
    <property type="match status" value="1"/>
</dbReference>
<proteinExistence type="predicted"/>
<evidence type="ECO:0000313" key="2">
    <source>
        <dbReference type="Proteomes" id="UP000887013"/>
    </source>
</evidence>
<dbReference type="Proteomes" id="UP000887013">
    <property type="component" value="Unassembled WGS sequence"/>
</dbReference>
<gene>
    <name evidence="1" type="primary">AVEN_262978_1</name>
    <name evidence="1" type="ORF">NPIL_490611</name>
</gene>
<evidence type="ECO:0008006" key="3">
    <source>
        <dbReference type="Google" id="ProtNLM"/>
    </source>
</evidence>
<protein>
    <recommendedName>
        <fullName evidence="3">SMB domain-containing protein</fullName>
    </recommendedName>
</protein>
<name>A0A8X6U325_NEPPI</name>
<organism evidence="1 2">
    <name type="scientific">Nephila pilipes</name>
    <name type="common">Giant wood spider</name>
    <name type="synonym">Nephila maculata</name>
    <dbReference type="NCBI Taxonomy" id="299642"/>
    <lineage>
        <taxon>Eukaryota</taxon>
        <taxon>Metazoa</taxon>
        <taxon>Ecdysozoa</taxon>
        <taxon>Arthropoda</taxon>
        <taxon>Chelicerata</taxon>
        <taxon>Arachnida</taxon>
        <taxon>Araneae</taxon>
        <taxon>Araneomorphae</taxon>
        <taxon>Entelegynae</taxon>
        <taxon>Araneoidea</taxon>
        <taxon>Nephilidae</taxon>
        <taxon>Nephila</taxon>
    </lineage>
</organism>